<sequence>MRMRRIAGIKHQVPFCSRYALSMGLGIQRLFSSRGTLICDPDPPYHKQTFLTLLTSLFFTTDLIPPTPPPILSLPIPMQLHSTCPHPGWAHSQQLIPVLFPSNYLQQDSAGPRWRLFSYTISLTVVTFCSQTHAYTHSDTLLYTSKGVSWAIAGESSALYTPQSSPRALLHDQGKESSWKFLMYPVCVDNSHCRFTTHLVCLLLPARAPLLFFLYLSLLSNESISTFKEFTWHPDWMRIQDRSFLSCERTAQFTS</sequence>
<dbReference type="EMBL" id="JAHXZJ010000001">
    <property type="protein sequence ID" value="KAH0566833.1"/>
    <property type="molecule type" value="Genomic_DNA"/>
</dbReference>
<organism evidence="1 2">
    <name type="scientific">Cotesia glomerata</name>
    <name type="common">Lepidopteran parasitic wasp</name>
    <name type="synonym">Apanteles glomeratus</name>
    <dbReference type="NCBI Taxonomy" id="32391"/>
    <lineage>
        <taxon>Eukaryota</taxon>
        <taxon>Metazoa</taxon>
        <taxon>Ecdysozoa</taxon>
        <taxon>Arthropoda</taxon>
        <taxon>Hexapoda</taxon>
        <taxon>Insecta</taxon>
        <taxon>Pterygota</taxon>
        <taxon>Neoptera</taxon>
        <taxon>Endopterygota</taxon>
        <taxon>Hymenoptera</taxon>
        <taxon>Apocrita</taxon>
        <taxon>Ichneumonoidea</taxon>
        <taxon>Braconidae</taxon>
        <taxon>Microgastrinae</taxon>
        <taxon>Cotesia</taxon>
    </lineage>
</organism>
<accession>A0AAV7J5F4</accession>
<dbReference type="AlphaFoldDB" id="A0AAV7J5F4"/>
<evidence type="ECO:0000313" key="1">
    <source>
        <dbReference type="EMBL" id="KAH0566833.1"/>
    </source>
</evidence>
<name>A0AAV7J5F4_COTGL</name>
<comment type="caution">
    <text evidence="1">The sequence shown here is derived from an EMBL/GenBank/DDBJ whole genome shotgun (WGS) entry which is preliminary data.</text>
</comment>
<dbReference type="Proteomes" id="UP000826195">
    <property type="component" value="Unassembled WGS sequence"/>
</dbReference>
<keyword evidence="2" id="KW-1185">Reference proteome</keyword>
<evidence type="ECO:0000313" key="2">
    <source>
        <dbReference type="Proteomes" id="UP000826195"/>
    </source>
</evidence>
<reference evidence="1 2" key="1">
    <citation type="journal article" date="2021" name="J. Hered.">
        <title>A chromosome-level genome assembly of the parasitoid wasp, Cotesia glomerata (Hymenoptera: Braconidae).</title>
        <authorList>
            <person name="Pinto B.J."/>
            <person name="Weis J.J."/>
            <person name="Gamble T."/>
            <person name="Ode P.J."/>
            <person name="Paul R."/>
            <person name="Zaspel J.M."/>
        </authorList>
    </citation>
    <scope>NUCLEOTIDE SEQUENCE [LARGE SCALE GENOMIC DNA]</scope>
    <source>
        <strain evidence="1">CgM1</strain>
    </source>
</reference>
<gene>
    <name evidence="1" type="ORF">KQX54_004653</name>
</gene>
<proteinExistence type="predicted"/>
<protein>
    <submittedName>
        <fullName evidence="1">Uncharacterized protein</fullName>
    </submittedName>
</protein>